<evidence type="ECO:0000313" key="1">
    <source>
        <dbReference type="EMBL" id="GGD40354.1"/>
    </source>
</evidence>
<organism evidence="1 2">
    <name type="scientific">Muriicola marianensis</name>
    <dbReference type="NCBI Taxonomy" id="1324801"/>
    <lineage>
        <taxon>Bacteria</taxon>
        <taxon>Pseudomonadati</taxon>
        <taxon>Bacteroidota</taxon>
        <taxon>Flavobacteriia</taxon>
        <taxon>Flavobacteriales</taxon>
        <taxon>Flavobacteriaceae</taxon>
        <taxon>Muriicola</taxon>
    </lineage>
</organism>
<name>A0ABQ1QSU0_9FLAO</name>
<accession>A0ABQ1QSU0</accession>
<comment type="caution">
    <text evidence="1">The sequence shown here is derived from an EMBL/GenBank/DDBJ whole genome shotgun (WGS) entry which is preliminary data.</text>
</comment>
<protein>
    <submittedName>
        <fullName evidence="1">Uncharacterized protein</fullName>
    </submittedName>
</protein>
<keyword evidence="2" id="KW-1185">Reference proteome</keyword>
<reference evidence="2" key="1">
    <citation type="journal article" date="2019" name="Int. J. Syst. Evol. Microbiol.">
        <title>The Global Catalogue of Microorganisms (GCM) 10K type strain sequencing project: providing services to taxonomists for standard genome sequencing and annotation.</title>
        <authorList>
            <consortium name="The Broad Institute Genomics Platform"/>
            <consortium name="The Broad Institute Genome Sequencing Center for Infectious Disease"/>
            <person name="Wu L."/>
            <person name="Ma J."/>
        </authorList>
    </citation>
    <scope>NUCLEOTIDE SEQUENCE [LARGE SCALE GENOMIC DNA]</scope>
    <source>
        <strain evidence="2">CGMCC 1.12606</strain>
    </source>
</reference>
<dbReference type="EMBL" id="BMFH01000001">
    <property type="protein sequence ID" value="GGD40354.1"/>
    <property type="molecule type" value="Genomic_DNA"/>
</dbReference>
<proteinExistence type="predicted"/>
<sequence>MEGAYAPFKKTVGRVHFHRIEIWDYRFTKEKIRNYPYSDLGNADFFDKM</sequence>
<gene>
    <name evidence="1" type="ORF">GCM10011361_04360</name>
</gene>
<dbReference type="Proteomes" id="UP000625780">
    <property type="component" value="Unassembled WGS sequence"/>
</dbReference>
<evidence type="ECO:0000313" key="2">
    <source>
        <dbReference type="Proteomes" id="UP000625780"/>
    </source>
</evidence>